<feature type="transmembrane region" description="Helical" evidence="9">
    <location>
        <begin position="352"/>
        <end position="374"/>
    </location>
</feature>
<feature type="transmembrane region" description="Helical" evidence="9">
    <location>
        <begin position="249"/>
        <end position="267"/>
    </location>
</feature>
<feature type="transmembrane region" description="Helical" evidence="9">
    <location>
        <begin position="381"/>
        <end position="401"/>
    </location>
</feature>
<dbReference type="Pfam" id="PF07690">
    <property type="entry name" value="MFS_1"/>
    <property type="match status" value="1"/>
</dbReference>
<dbReference type="InterPro" id="IPR020846">
    <property type="entry name" value="MFS_dom"/>
</dbReference>
<comment type="caution">
    <text evidence="11">The sequence shown here is derived from an EMBL/GenBank/DDBJ whole genome shotgun (WGS) entry which is preliminary data.</text>
</comment>
<feature type="region of interest" description="Disordered" evidence="8">
    <location>
        <begin position="1"/>
        <end position="49"/>
    </location>
</feature>
<dbReference type="InterPro" id="IPR036259">
    <property type="entry name" value="MFS_trans_sf"/>
</dbReference>
<proteinExistence type="predicted"/>
<feature type="transmembrane region" description="Helical" evidence="9">
    <location>
        <begin position="211"/>
        <end position="237"/>
    </location>
</feature>
<dbReference type="Gene3D" id="1.20.1250.20">
    <property type="entry name" value="MFS general substrate transporter like domains"/>
    <property type="match status" value="1"/>
</dbReference>
<evidence type="ECO:0000256" key="4">
    <source>
        <dbReference type="ARBA" id="ARBA00022692"/>
    </source>
</evidence>
<keyword evidence="4 9" id="KW-0812">Transmembrane</keyword>
<feature type="transmembrane region" description="Helical" evidence="9">
    <location>
        <begin position="182"/>
        <end position="205"/>
    </location>
</feature>
<sequence length="518" mass="51360">MHSEPNLHVPPASSAGSTSASEGSGEPRHGQERQGGDPHAVGHHHEPPPDLPGRGRLLVLLCLAQFMLVADVTVVNVALPTIGDELDLDGSALTWVVTAYTLFFGSLLLLGGRLSDAVGKLRMFLVGLGVFTAASVASGLASDGGLLIAARSAQGVGAALLSPAAMALITTLFHGPARTKALGVWAAVGGAGSAVGVLLGGVFVSGPGWEWIFFVNVPAGLVALIGVPVLIGGAASLVGPSPERVPLDLPGALALTAAPALLIYGLVRARDHGFDAPSTLAPLAAALMCTAVFVAVERRARNPLVRLEVLARRSLWGGSVVMLAASGLLISAFFLCSFYLQHVAGYSALKTGLAFLPVAVAVTVGAHLGGVAVGRFGWRTVGTAAFAVAAVGAGLLAGLSADSGVWSGLVPGFALLSLGLGAGFVCATTAAMTGLDHRETGTASGLVGTAHELGAALGVAVIATVAGASLTGGPSAGTGGFGEPFTAAAVIAAVVAVAGPMLLPAGRPDPSQPRAMAH</sequence>
<dbReference type="PANTHER" id="PTHR42718">
    <property type="entry name" value="MAJOR FACILITATOR SUPERFAMILY MULTIDRUG TRANSPORTER MFSC"/>
    <property type="match status" value="1"/>
</dbReference>
<dbReference type="PROSITE" id="PS50850">
    <property type="entry name" value="MFS"/>
    <property type="match status" value="1"/>
</dbReference>
<dbReference type="SUPFAM" id="SSF103473">
    <property type="entry name" value="MFS general substrate transporter"/>
    <property type="match status" value="1"/>
</dbReference>
<dbReference type="EMBL" id="JBEZFP010000017">
    <property type="protein sequence ID" value="MEU8133713.1"/>
    <property type="molecule type" value="Genomic_DNA"/>
</dbReference>
<evidence type="ECO:0000256" key="2">
    <source>
        <dbReference type="ARBA" id="ARBA00022448"/>
    </source>
</evidence>
<feature type="compositionally biased region" description="Basic and acidic residues" evidence="8">
    <location>
        <begin position="25"/>
        <end position="36"/>
    </location>
</feature>
<evidence type="ECO:0000313" key="12">
    <source>
        <dbReference type="Proteomes" id="UP001551482"/>
    </source>
</evidence>
<keyword evidence="6 9" id="KW-0472">Membrane</keyword>
<feature type="transmembrane region" description="Helical" evidence="9">
    <location>
        <begin position="91"/>
        <end position="111"/>
    </location>
</feature>
<feature type="domain" description="Major facilitator superfamily (MFS) profile" evidence="10">
    <location>
        <begin position="57"/>
        <end position="507"/>
    </location>
</feature>
<dbReference type="Proteomes" id="UP001551482">
    <property type="component" value="Unassembled WGS sequence"/>
</dbReference>
<feature type="compositionally biased region" description="Low complexity" evidence="8">
    <location>
        <begin position="10"/>
        <end position="24"/>
    </location>
</feature>
<evidence type="ECO:0000256" key="6">
    <source>
        <dbReference type="ARBA" id="ARBA00023136"/>
    </source>
</evidence>
<dbReference type="PANTHER" id="PTHR42718:SF46">
    <property type="entry name" value="BLR6921 PROTEIN"/>
    <property type="match status" value="1"/>
</dbReference>
<organism evidence="11 12">
    <name type="scientific">Streptodolium elevatio</name>
    <dbReference type="NCBI Taxonomy" id="3157996"/>
    <lineage>
        <taxon>Bacteria</taxon>
        <taxon>Bacillati</taxon>
        <taxon>Actinomycetota</taxon>
        <taxon>Actinomycetes</taxon>
        <taxon>Kitasatosporales</taxon>
        <taxon>Streptomycetaceae</taxon>
        <taxon>Streptodolium</taxon>
    </lineage>
</organism>
<feature type="transmembrane region" description="Helical" evidence="9">
    <location>
        <begin position="453"/>
        <end position="473"/>
    </location>
</feature>
<keyword evidence="12" id="KW-1185">Reference proteome</keyword>
<accession>A0ABV3DD83</accession>
<evidence type="ECO:0000256" key="5">
    <source>
        <dbReference type="ARBA" id="ARBA00022989"/>
    </source>
</evidence>
<evidence type="ECO:0000256" key="7">
    <source>
        <dbReference type="ARBA" id="ARBA00023251"/>
    </source>
</evidence>
<keyword evidence="3" id="KW-1003">Cell membrane</keyword>
<feature type="transmembrane region" description="Helical" evidence="9">
    <location>
        <begin position="123"/>
        <end position="141"/>
    </location>
</feature>
<evidence type="ECO:0000256" key="1">
    <source>
        <dbReference type="ARBA" id="ARBA00004651"/>
    </source>
</evidence>
<feature type="transmembrane region" description="Helical" evidence="9">
    <location>
        <begin position="413"/>
        <end position="432"/>
    </location>
</feature>
<dbReference type="CDD" id="cd17321">
    <property type="entry name" value="MFS_MMR_MDR_like"/>
    <property type="match status" value="1"/>
</dbReference>
<keyword evidence="7" id="KW-0046">Antibiotic resistance</keyword>
<feature type="transmembrane region" description="Helical" evidence="9">
    <location>
        <begin position="279"/>
        <end position="296"/>
    </location>
</feature>
<evidence type="ECO:0000259" key="10">
    <source>
        <dbReference type="PROSITE" id="PS50850"/>
    </source>
</evidence>
<evidence type="ECO:0000256" key="3">
    <source>
        <dbReference type="ARBA" id="ARBA00022475"/>
    </source>
</evidence>
<evidence type="ECO:0000313" key="11">
    <source>
        <dbReference type="EMBL" id="MEU8133713.1"/>
    </source>
</evidence>
<evidence type="ECO:0000256" key="8">
    <source>
        <dbReference type="SAM" id="MobiDB-lite"/>
    </source>
</evidence>
<feature type="transmembrane region" description="Helical" evidence="9">
    <location>
        <begin position="153"/>
        <end position="175"/>
    </location>
</feature>
<dbReference type="PRINTS" id="PR01036">
    <property type="entry name" value="TCRTETB"/>
</dbReference>
<protein>
    <submittedName>
        <fullName evidence="11">MFS transporter</fullName>
    </submittedName>
</protein>
<gene>
    <name evidence="11" type="ORF">AB0C36_09415</name>
</gene>
<feature type="transmembrane region" description="Helical" evidence="9">
    <location>
        <begin position="57"/>
        <end position="79"/>
    </location>
</feature>
<feature type="transmembrane region" description="Helical" evidence="9">
    <location>
        <begin position="485"/>
        <end position="506"/>
    </location>
</feature>
<comment type="subcellular location">
    <subcellularLocation>
        <location evidence="1">Cell membrane</location>
        <topology evidence="1">Multi-pass membrane protein</topology>
    </subcellularLocation>
</comment>
<feature type="transmembrane region" description="Helical" evidence="9">
    <location>
        <begin position="316"/>
        <end position="340"/>
    </location>
</feature>
<evidence type="ECO:0000256" key="9">
    <source>
        <dbReference type="SAM" id="Phobius"/>
    </source>
</evidence>
<name>A0ABV3DD83_9ACTN</name>
<dbReference type="InterPro" id="IPR011701">
    <property type="entry name" value="MFS"/>
</dbReference>
<keyword evidence="5 9" id="KW-1133">Transmembrane helix</keyword>
<reference evidence="11 12" key="1">
    <citation type="submission" date="2024-06" db="EMBL/GenBank/DDBJ databases">
        <title>The Natural Products Discovery Center: Release of the First 8490 Sequenced Strains for Exploring Actinobacteria Biosynthetic Diversity.</title>
        <authorList>
            <person name="Kalkreuter E."/>
            <person name="Kautsar S.A."/>
            <person name="Yang D."/>
            <person name="Bader C.D."/>
            <person name="Teijaro C.N."/>
            <person name="Fluegel L."/>
            <person name="Davis C.M."/>
            <person name="Simpson J.R."/>
            <person name="Lauterbach L."/>
            <person name="Steele A.D."/>
            <person name="Gui C."/>
            <person name="Meng S."/>
            <person name="Li G."/>
            <person name="Viehrig K."/>
            <person name="Ye F."/>
            <person name="Su P."/>
            <person name="Kiefer A.F."/>
            <person name="Nichols A."/>
            <person name="Cepeda A.J."/>
            <person name="Yan W."/>
            <person name="Fan B."/>
            <person name="Jiang Y."/>
            <person name="Adhikari A."/>
            <person name="Zheng C.-J."/>
            <person name="Schuster L."/>
            <person name="Cowan T.M."/>
            <person name="Smanski M.J."/>
            <person name="Chevrette M.G."/>
            <person name="De Carvalho L.P.S."/>
            <person name="Shen B."/>
        </authorList>
    </citation>
    <scope>NUCLEOTIDE SEQUENCE [LARGE SCALE GENOMIC DNA]</scope>
    <source>
        <strain evidence="11 12">NPDC048946</strain>
    </source>
</reference>
<keyword evidence="2" id="KW-0813">Transport</keyword>
<dbReference type="Gene3D" id="1.20.1720.10">
    <property type="entry name" value="Multidrug resistance protein D"/>
    <property type="match status" value="1"/>
</dbReference>
<dbReference type="RefSeq" id="WP_358351664.1">
    <property type="nucleotide sequence ID" value="NZ_JBEZFP010000017.1"/>
</dbReference>